<sequence>MKKTILLSLLSLSIGFNSVSALADEAAQKTEDRKAVVILFNPPKGMEKEFLESFVKEQTANFKAHSHAQKKGTESINVIPTKLGEPLIHITIFSDKARFEETYKAFGPRENRGAYVGKHSEKYGDLNIPKIYLQNSQSYFADVPN</sequence>
<dbReference type="RefSeq" id="WP_201020514.1">
    <property type="nucleotide sequence ID" value="NZ_JAUQOO010000012.1"/>
</dbReference>
<feature type="chain" id="PRO_5047453523" description="Antibiotic biosynthesis monooxygenase" evidence="1">
    <location>
        <begin position="24"/>
        <end position="145"/>
    </location>
</feature>
<gene>
    <name evidence="2" type="ORF">Q6A51_16160</name>
</gene>
<keyword evidence="3" id="KW-1185">Reference proteome</keyword>
<evidence type="ECO:0008006" key="4">
    <source>
        <dbReference type="Google" id="ProtNLM"/>
    </source>
</evidence>
<dbReference type="EMBL" id="JAUQOO010000012">
    <property type="protein sequence ID" value="MDO7928324.1"/>
    <property type="molecule type" value="Genomic_DNA"/>
</dbReference>
<keyword evidence="1" id="KW-0732">Signal</keyword>
<protein>
    <recommendedName>
        <fullName evidence="4">Antibiotic biosynthesis monooxygenase</fullName>
    </recommendedName>
</protein>
<dbReference type="Proteomes" id="UP001223016">
    <property type="component" value="Unassembled WGS sequence"/>
</dbReference>
<proteinExistence type="predicted"/>
<comment type="caution">
    <text evidence="2">The sequence shown here is derived from an EMBL/GenBank/DDBJ whole genome shotgun (WGS) entry which is preliminary data.</text>
</comment>
<evidence type="ECO:0000313" key="2">
    <source>
        <dbReference type="EMBL" id="MDO7928324.1"/>
    </source>
</evidence>
<name>A0ABT9CT38_9PSED</name>
<organism evidence="2 3">
    <name type="scientific">Pseudomonas serbiensis</name>
    <dbReference type="NCBI Taxonomy" id="3064350"/>
    <lineage>
        <taxon>Bacteria</taxon>
        <taxon>Pseudomonadati</taxon>
        <taxon>Pseudomonadota</taxon>
        <taxon>Gammaproteobacteria</taxon>
        <taxon>Pseudomonadales</taxon>
        <taxon>Pseudomonadaceae</taxon>
        <taxon>Pseudomonas</taxon>
    </lineage>
</organism>
<evidence type="ECO:0000313" key="3">
    <source>
        <dbReference type="Proteomes" id="UP001223016"/>
    </source>
</evidence>
<feature type="signal peptide" evidence="1">
    <location>
        <begin position="1"/>
        <end position="23"/>
    </location>
</feature>
<evidence type="ECO:0000256" key="1">
    <source>
        <dbReference type="SAM" id="SignalP"/>
    </source>
</evidence>
<accession>A0ABT9CT38</accession>
<reference evidence="2 3" key="1">
    <citation type="submission" date="2023-07" db="EMBL/GenBank/DDBJ databases">
        <title>Identification of four novel Pseudomonas species associated with bacterial leaf spot of cucurbits.</title>
        <authorList>
            <person name="Fullem K.R."/>
        </authorList>
    </citation>
    <scope>NUCLEOTIDE SEQUENCE [LARGE SCALE GENOMIC DNA]</scope>
    <source>
        <strain evidence="2 3">KFB 138</strain>
    </source>
</reference>